<accession>C5KYR0</accession>
<name>C5KYR0_PERM5</name>
<gene>
    <name evidence="2" type="ORF">Pmar_PMAR028798</name>
</gene>
<dbReference type="Proteomes" id="UP000007800">
    <property type="component" value="Unassembled WGS sequence"/>
</dbReference>
<keyword evidence="3" id="KW-1185">Reference proteome</keyword>
<feature type="non-terminal residue" evidence="2">
    <location>
        <position position="1"/>
    </location>
</feature>
<dbReference type="InParanoid" id="C5KYR0"/>
<feature type="region of interest" description="Disordered" evidence="1">
    <location>
        <begin position="1"/>
        <end position="69"/>
    </location>
</feature>
<organism evidence="3">
    <name type="scientific">Perkinsus marinus (strain ATCC 50983 / TXsc)</name>
    <dbReference type="NCBI Taxonomy" id="423536"/>
    <lineage>
        <taxon>Eukaryota</taxon>
        <taxon>Sar</taxon>
        <taxon>Alveolata</taxon>
        <taxon>Perkinsozoa</taxon>
        <taxon>Perkinsea</taxon>
        <taxon>Perkinsida</taxon>
        <taxon>Perkinsidae</taxon>
        <taxon>Perkinsus</taxon>
    </lineage>
</organism>
<sequence length="69" mass="7562">PALPGNGVSSLGDRRQGNDARLTPRSPGVGDLSRRRRSFMEGVRRRPSGFYKPTAAEDELPINDFNVHG</sequence>
<protein>
    <submittedName>
        <fullName evidence="2">Uncharacterized protein</fullName>
    </submittedName>
</protein>
<evidence type="ECO:0000256" key="1">
    <source>
        <dbReference type="SAM" id="MobiDB-lite"/>
    </source>
</evidence>
<evidence type="ECO:0000313" key="3">
    <source>
        <dbReference type="Proteomes" id="UP000007800"/>
    </source>
</evidence>
<dbReference type="AlphaFoldDB" id="C5KYR0"/>
<proteinExistence type="predicted"/>
<evidence type="ECO:0000313" key="2">
    <source>
        <dbReference type="EMBL" id="EER10384.1"/>
    </source>
</evidence>
<dbReference type="EMBL" id="GG677516">
    <property type="protein sequence ID" value="EER10384.1"/>
    <property type="molecule type" value="Genomic_DNA"/>
</dbReference>
<feature type="non-terminal residue" evidence="2">
    <location>
        <position position="69"/>
    </location>
</feature>
<dbReference type="GeneID" id="9038143"/>
<dbReference type="RefSeq" id="XP_002778589.1">
    <property type="nucleotide sequence ID" value="XM_002778543.1"/>
</dbReference>
<reference evidence="2 3" key="1">
    <citation type="submission" date="2008-07" db="EMBL/GenBank/DDBJ databases">
        <authorList>
            <person name="El-Sayed N."/>
            <person name="Caler E."/>
            <person name="Inman J."/>
            <person name="Amedeo P."/>
            <person name="Hass B."/>
            <person name="Wortman J."/>
        </authorList>
    </citation>
    <scope>NUCLEOTIDE SEQUENCE [LARGE SCALE GENOMIC DNA]</scope>
    <source>
        <strain evidence="3">ATCC 50983 / TXsc</strain>
    </source>
</reference>